<keyword evidence="1" id="KW-0472">Membrane</keyword>
<organism evidence="2 3">
    <name type="scientific">Tegillarca granosa</name>
    <name type="common">Malaysian cockle</name>
    <name type="synonym">Anadara granosa</name>
    <dbReference type="NCBI Taxonomy" id="220873"/>
    <lineage>
        <taxon>Eukaryota</taxon>
        <taxon>Metazoa</taxon>
        <taxon>Spiralia</taxon>
        <taxon>Lophotrochozoa</taxon>
        <taxon>Mollusca</taxon>
        <taxon>Bivalvia</taxon>
        <taxon>Autobranchia</taxon>
        <taxon>Pteriomorphia</taxon>
        <taxon>Arcoida</taxon>
        <taxon>Arcoidea</taxon>
        <taxon>Arcidae</taxon>
        <taxon>Tegillarca</taxon>
    </lineage>
</organism>
<comment type="caution">
    <text evidence="2">The sequence shown here is derived from an EMBL/GenBank/DDBJ whole genome shotgun (WGS) entry which is preliminary data.</text>
</comment>
<evidence type="ECO:0008006" key="4">
    <source>
        <dbReference type="Google" id="ProtNLM"/>
    </source>
</evidence>
<feature type="transmembrane region" description="Helical" evidence="1">
    <location>
        <begin position="35"/>
        <end position="54"/>
    </location>
</feature>
<feature type="transmembrane region" description="Helical" evidence="1">
    <location>
        <begin position="12"/>
        <end position="29"/>
    </location>
</feature>
<sequence length="69" mass="7860">MVNNCIKYTITLSDVLIFSVTVILSLFNIKTPREIYAVVIIFVLPINAAVNPYLYTIGHIDLKKVKTYQ</sequence>
<protein>
    <recommendedName>
        <fullName evidence="4">G-protein coupled receptors family 1 profile domain-containing protein</fullName>
    </recommendedName>
</protein>
<evidence type="ECO:0000256" key="1">
    <source>
        <dbReference type="SAM" id="Phobius"/>
    </source>
</evidence>
<keyword evidence="1" id="KW-0812">Transmembrane</keyword>
<keyword evidence="3" id="KW-1185">Reference proteome</keyword>
<accession>A0ABQ9FKH9</accession>
<dbReference type="Proteomes" id="UP001217089">
    <property type="component" value="Unassembled WGS sequence"/>
</dbReference>
<dbReference type="EMBL" id="JARBDR010000328">
    <property type="protein sequence ID" value="KAJ8316437.1"/>
    <property type="molecule type" value="Genomic_DNA"/>
</dbReference>
<gene>
    <name evidence="2" type="ORF">KUTeg_006451</name>
</gene>
<proteinExistence type="predicted"/>
<keyword evidence="1" id="KW-1133">Transmembrane helix</keyword>
<reference evidence="2 3" key="1">
    <citation type="submission" date="2022-12" db="EMBL/GenBank/DDBJ databases">
        <title>Chromosome-level genome of Tegillarca granosa.</title>
        <authorList>
            <person name="Kim J."/>
        </authorList>
    </citation>
    <scope>NUCLEOTIDE SEQUENCE [LARGE SCALE GENOMIC DNA]</scope>
    <source>
        <strain evidence="2">Teg-2019</strain>
        <tissue evidence="2">Adductor muscle</tissue>
    </source>
</reference>
<name>A0ABQ9FKH9_TEGGR</name>
<evidence type="ECO:0000313" key="3">
    <source>
        <dbReference type="Proteomes" id="UP001217089"/>
    </source>
</evidence>
<evidence type="ECO:0000313" key="2">
    <source>
        <dbReference type="EMBL" id="KAJ8316437.1"/>
    </source>
</evidence>